<dbReference type="PRINTS" id="PR00735">
    <property type="entry name" value="GLHYDRLASE8"/>
</dbReference>
<reference evidence="9 10" key="1">
    <citation type="submission" date="2016-04" db="EMBL/GenBank/DDBJ databases">
        <authorList>
            <consortium name="Pathogen Informatics"/>
        </authorList>
    </citation>
    <scope>NUCLEOTIDE SEQUENCE [LARGE SCALE GENOMIC DNA]</scope>
    <source>
        <strain evidence="9 10">H050680373</strain>
    </source>
</reference>
<evidence type="ECO:0000256" key="4">
    <source>
        <dbReference type="ARBA" id="ARBA00022801"/>
    </source>
</evidence>
<evidence type="ECO:0000313" key="10">
    <source>
        <dbReference type="Proteomes" id="UP000076848"/>
    </source>
</evidence>
<dbReference type="GO" id="GO:0030245">
    <property type="term" value="P:cellulose catabolic process"/>
    <property type="evidence" value="ECO:0007669"/>
    <property type="project" value="UniProtKB-KW"/>
</dbReference>
<keyword evidence="10" id="KW-1185">Reference proteome</keyword>
<dbReference type="InterPro" id="IPR002037">
    <property type="entry name" value="Glyco_hydro_8"/>
</dbReference>
<sequence>MMPDVRPRARPIRALLRTAAGLLLAVAALAAAPAAALAASTCDLPAWPKWDGFKQHYVQKDGRVLDASTPKQHSSSEGQSYGMFFALVAGDRETFDRLWRWSVDNLAAGDMTRRLPAWYWGLRDDGSWGVLDANSASDADLWFAYALLEAARVWNNPEYARQARALMALIEEREVAEFQGFGTMLLPGAEGFVQPRQWRANPSYLPVSLLRRLQAESPEGSWGRIADNTLRLLQQSSPLGYAADWVAYDVGEDGKGKFGPDPAKGSVGSYDAIRTYMWAGMIASDDPLAKPMLQALRGLAQATEKTGVPPEKVDVYTGTVSGTGPFGFSAALLPYLRASGQQALLRTQTERALSEWDASLAPQRVEQQQPPYYDYVLSMFSTAWMDGRYRFLRTGHIQLQWEKLCPHVVTR</sequence>
<dbReference type="RefSeq" id="WP_197488101.1">
    <property type="nucleotide sequence ID" value="NZ_FKIF01000002.1"/>
</dbReference>
<dbReference type="NCBIfam" id="NF008305">
    <property type="entry name" value="PRK11097.1"/>
    <property type="match status" value="1"/>
</dbReference>
<protein>
    <recommendedName>
        <fullName evidence="3">cellulase</fullName>
        <ecNumber evidence="3">3.2.1.4</ecNumber>
    </recommendedName>
</protein>
<dbReference type="SUPFAM" id="SSF48208">
    <property type="entry name" value="Six-hairpin glycosidases"/>
    <property type="match status" value="1"/>
</dbReference>
<evidence type="ECO:0000256" key="8">
    <source>
        <dbReference type="SAM" id="SignalP"/>
    </source>
</evidence>
<evidence type="ECO:0000256" key="2">
    <source>
        <dbReference type="ARBA" id="ARBA00009209"/>
    </source>
</evidence>
<keyword evidence="8" id="KW-0732">Signal</keyword>
<keyword evidence="5" id="KW-0136">Cellulose degradation</keyword>
<evidence type="ECO:0000313" key="9">
    <source>
        <dbReference type="EMBL" id="SAI66770.1"/>
    </source>
</evidence>
<feature type="chain" id="PRO_5007616016" description="cellulase" evidence="8">
    <location>
        <begin position="39"/>
        <end position="411"/>
    </location>
</feature>
<evidence type="ECO:0000256" key="7">
    <source>
        <dbReference type="ARBA" id="ARBA00023326"/>
    </source>
</evidence>
<evidence type="ECO:0000256" key="5">
    <source>
        <dbReference type="ARBA" id="ARBA00023001"/>
    </source>
</evidence>
<dbReference type="EMBL" id="FKIF01000002">
    <property type="protein sequence ID" value="SAI66770.1"/>
    <property type="molecule type" value="Genomic_DNA"/>
</dbReference>
<comment type="catalytic activity">
    <reaction evidence="1">
        <text>Endohydrolysis of (1-&gt;4)-beta-D-glucosidic linkages in cellulose, lichenin and cereal beta-D-glucans.</text>
        <dbReference type="EC" id="3.2.1.4"/>
    </reaction>
</comment>
<comment type="similarity">
    <text evidence="2">Belongs to the glycosyl hydrolase 8 (cellulase D) family.</text>
</comment>
<organism evidence="9 10">
    <name type="scientific">Bordetella ansorpii</name>
    <dbReference type="NCBI Taxonomy" id="288768"/>
    <lineage>
        <taxon>Bacteria</taxon>
        <taxon>Pseudomonadati</taxon>
        <taxon>Pseudomonadota</taxon>
        <taxon>Betaproteobacteria</taxon>
        <taxon>Burkholderiales</taxon>
        <taxon>Alcaligenaceae</taxon>
        <taxon>Bordetella</taxon>
    </lineage>
</organism>
<evidence type="ECO:0000256" key="1">
    <source>
        <dbReference type="ARBA" id="ARBA00000966"/>
    </source>
</evidence>
<dbReference type="GO" id="GO:0008810">
    <property type="term" value="F:cellulase activity"/>
    <property type="evidence" value="ECO:0007669"/>
    <property type="project" value="UniProtKB-EC"/>
</dbReference>
<name>A0A157S8L2_9BORD</name>
<gene>
    <name evidence="9" type="primary">bcsZ</name>
    <name evidence="9" type="ORF">SAMEA3906486_01141</name>
</gene>
<dbReference type="EC" id="3.2.1.4" evidence="3"/>
<dbReference type="Proteomes" id="UP000076848">
    <property type="component" value="Unassembled WGS sequence"/>
</dbReference>
<dbReference type="Gene3D" id="1.50.10.10">
    <property type="match status" value="1"/>
</dbReference>
<dbReference type="Pfam" id="PF01270">
    <property type="entry name" value="Glyco_hydro_8"/>
    <property type="match status" value="1"/>
</dbReference>
<keyword evidence="6 9" id="KW-0326">Glycosidase</keyword>
<dbReference type="InterPro" id="IPR008928">
    <property type="entry name" value="6-hairpin_glycosidase_sf"/>
</dbReference>
<keyword evidence="7" id="KW-0119">Carbohydrate metabolism</keyword>
<keyword evidence="7" id="KW-0624">Polysaccharide degradation</keyword>
<dbReference type="STRING" id="288768.SAMEA3906486_01141"/>
<proteinExistence type="inferred from homology"/>
<dbReference type="InterPro" id="IPR012341">
    <property type="entry name" value="6hp_glycosidase-like_sf"/>
</dbReference>
<keyword evidence="4 9" id="KW-0378">Hydrolase</keyword>
<evidence type="ECO:0000256" key="3">
    <source>
        <dbReference type="ARBA" id="ARBA00012601"/>
    </source>
</evidence>
<dbReference type="AlphaFoldDB" id="A0A157S8L2"/>
<evidence type="ECO:0000256" key="6">
    <source>
        <dbReference type="ARBA" id="ARBA00023295"/>
    </source>
</evidence>
<accession>A0A157S8L2</accession>
<feature type="signal peptide" evidence="8">
    <location>
        <begin position="1"/>
        <end position="38"/>
    </location>
</feature>